<evidence type="ECO:0000313" key="6">
    <source>
        <dbReference type="Proteomes" id="UP000001593"/>
    </source>
</evidence>
<keyword evidence="6" id="KW-1185">Reference proteome</keyword>
<feature type="non-terminal residue" evidence="5">
    <location>
        <position position="1"/>
    </location>
</feature>
<evidence type="ECO:0000256" key="2">
    <source>
        <dbReference type="ARBA" id="ARBA00006809"/>
    </source>
</evidence>
<dbReference type="SUPFAM" id="SSF48371">
    <property type="entry name" value="ARM repeat"/>
    <property type="match status" value="1"/>
</dbReference>
<gene>
    <name evidence="5" type="ORF">NEMVEDRAFT_v1g240401</name>
</gene>
<dbReference type="PANTHER" id="PTHR13213">
    <property type="entry name" value="MYB-BINDING PROTEIN 1A FAMILY MEMBER"/>
    <property type="match status" value="1"/>
</dbReference>
<protein>
    <recommendedName>
        <fullName evidence="7">DNA polymerase V</fullName>
    </recommendedName>
</protein>
<feature type="compositionally biased region" description="Acidic residues" evidence="4">
    <location>
        <begin position="790"/>
        <end position="804"/>
    </location>
</feature>
<feature type="compositionally biased region" description="Acidic residues" evidence="4">
    <location>
        <begin position="751"/>
        <end position="772"/>
    </location>
</feature>
<dbReference type="Pfam" id="PF04931">
    <property type="entry name" value="DNA_pol_phi"/>
    <property type="match status" value="2"/>
</dbReference>
<name>A7RSJ5_NEMVE</name>
<dbReference type="InParanoid" id="A7RSJ5"/>
<sequence length="830" mass="93014">MEKATEEDKGLSFYWELASTNEPTRLEAAKELVEYLSVAQQTHVQEDINSETNLCPELEYSLKRLTKGLASSRKGARQGFAMVLAEILHHFDIIAPEDVIKMLADNLQVTGSAKSQEERDGFIGHIFGLMALVRARRLDVVKDVEVCSWLKQVVETLKQLTEKKSYLRELGIKSIADIISMASFEVYSQYVEPTISDYVYEGWETATPSSLLIALTVEKHFKGQMDRKKFKKIWSHLPLLDGANITQLAEVLQVHCIWDEVLSQACHKSTEEFKKFWKAVVDDGLFQSTHERKYLGFQLIEKILPMLKSEQVAAVFAKNSMRSFINNLSSSQTYLHKAARHLSILEQESYIVLKAIAYCTNKECYSTLMFMFRNNGIFDKEKASSMPTLLKGNDDPDTSAEVVIHLLGSYGNLSFDKLTKTKTVESLFGVLKGPGLVKLVSWLTSSFIQGSITYLASERSSGGDVDPTRISILNQLLLLVKAKKLSESGAWIENIMKFLIDQSYFTAVRGSKKLQVPLSAQVRQTCEQRFLSTMKELDSPSPASHGQAKTSGRDEEVHVMFTIVKHAQGLLADDDFTVIAESWSEISQKSFDSSMKIISKIHKKQSKESTASTEDRAFELLLCHITLQLFSDPDQASEILKEVRACHKNRQETDTSRDEPHWVEVLTEILLSLLTRPSGLLRHVVDRVFVAIAPHLTKDAMGIVLQAIDPKSLGGEDDEVLEIAEDSDDEDMAADDGDEDNEKKPCKETKEDESDSEDESDDDDEGDDDAVDEAFRAEIKAALGSAAADTDSEESSGEELDDEAMMQLDDALSAVFKTRVQANKEKKDKK</sequence>
<dbReference type="GO" id="GO:0043565">
    <property type="term" value="F:sequence-specific DNA binding"/>
    <property type="evidence" value="ECO:0000318"/>
    <property type="project" value="GO_Central"/>
</dbReference>
<feature type="compositionally biased region" description="Acidic residues" evidence="4">
    <location>
        <begin position="724"/>
        <end position="740"/>
    </location>
</feature>
<comment type="subcellular location">
    <subcellularLocation>
        <location evidence="1">Nucleus</location>
    </subcellularLocation>
</comment>
<feature type="compositionally biased region" description="Basic and acidic residues" evidence="4">
    <location>
        <begin position="741"/>
        <end position="750"/>
    </location>
</feature>
<dbReference type="PANTHER" id="PTHR13213:SF2">
    <property type="entry name" value="MYB-BINDING PROTEIN 1A"/>
    <property type="match status" value="1"/>
</dbReference>
<dbReference type="HOGENOM" id="CLU_374535_0_0_1"/>
<dbReference type="InterPro" id="IPR016024">
    <property type="entry name" value="ARM-type_fold"/>
</dbReference>
<organism evidence="5 6">
    <name type="scientific">Nematostella vectensis</name>
    <name type="common">Starlet sea anemone</name>
    <dbReference type="NCBI Taxonomy" id="45351"/>
    <lineage>
        <taxon>Eukaryota</taxon>
        <taxon>Metazoa</taxon>
        <taxon>Cnidaria</taxon>
        <taxon>Anthozoa</taxon>
        <taxon>Hexacorallia</taxon>
        <taxon>Actiniaria</taxon>
        <taxon>Edwardsiidae</taxon>
        <taxon>Nematostella</taxon>
    </lineage>
</organism>
<dbReference type="OMA" id="QWIGILY"/>
<dbReference type="Proteomes" id="UP000001593">
    <property type="component" value="Unassembled WGS sequence"/>
</dbReference>
<evidence type="ECO:0000256" key="1">
    <source>
        <dbReference type="ARBA" id="ARBA00004123"/>
    </source>
</evidence>
<keyword evidence="3" id="KW-0539">Nucleus</keyword>
<proteinExistence type="inferred from homology"/>
<dbReference type="STRING" id="45351.A7RSJ5"/>
<dbReference type="GO" id="GO:0005730">
    <property type="term" value="C:nucleolus"/>
    <property type="evidence" value="ECO:0000318"/>
    <property type="project" value="GO_Central"/>
</dbReference>
<dbReference type="InterPro" id="IPR007015">
    <property type="entry name" value="DNA_pol_V/MYBBP1A"/>
</dbReference>
<reference evidence="5 6" key="1">
    <citation type="journal article" date="2007" name="Science">
        <title>Sea anemone genome reveals ancestral eumetazoan gene repertoire and genomic organization.</title>
        <authorList>
            <person name="Putnam N.H."/>
            <person name="Srivastava M."/>
            <person name="Hellsten U."/>
            <person name="Dirks B."/>
            <person name="Chapman J."/>
            <person name="Salamov A."/>
            <person name="Terry A."/>
            <person name="Shapiro H."/>
            <person name="Lindquist E."/>
            <person name="Kapitonov V.V."/>
            <person name="Jurka J."/>
            <person name="Genikhovich G."/>
            <person name="Grigoriev I.V."/>
            <person name="Lucas S.M."/>
            <person name="Steele R.E."/>
            <person name="Finnerty J.R."/>
            <person name="Technau U."/>
            <person name="Martindale M.Q."/>
            <person name="Rokhsar D.S."/>
        </authorList>
    </citation>
    <scope>NUCLEOTIDE SEQUENCE [LARGE SCALE GENOMIC DNA]</scope>
    <source>
        <strain evidence="6">CH2 X CH6</strain>
    </source>
</reference>
<dbReference type="EMBL" id="DS469534">
    <property type="protein sequence ID" value="EDO45649.1"/>
    <property type="molecule type" value="Genomic_DNA"/>
</dbReference>
<dbReference type="GO" id="GO:0003714">
    <property type="term" value="F:transcription corepressor activity"/>
    <property type="evidence" value="ECO:0000318"/>
    <property type="project" value="GO_Central"/>
</dbReference>
<dbReference type="AlphaFoldDB" id="A7RSJ5"/>
<dbReference type="eggNOG" id="KOG1926">
    <property type="taxonomic scope" value="Eukaryota"/>
</dbReference>
<feature type="region of interest" description="Disordered" evidence="4">
    <location>
        <begin position="724"/>
        <end position="805"/>
    </location>
</feature>
<comment type="similarity">
    <text evidence="2">Belongs to the MYBBP1A family.</text>
</comment>
<evidence type="ECO:0000256" key="4">
    <source>
        <dbReference type="SAM" id="MobiDB-lite"/>
    </source>
</evidence>
<evidence type="ECO:0000313" key="5">
    <source>
        <dbReference type="EMBL" id="EDO45649.1"/>
    </source>
</evidence>
<evidence type="ECO:0008006" key="7">
    <source>
        <dbReference type="Google" id="ProtNLM"/>
    </source>
</evidence>
<evidence type="ECO:0000256" key="3">
    <source>
        <dbReference type="ARBA" id="ARBA00023242"/>
    </source>
</evidence>
<accession>A7RSJ5</accession>
<dbReference type="PhylomeDB" id="A7RSJ5"/>